<feature type="region of interest" description="Disordered" evidence="1">
    <location>
        <begin position="295"/>
        <end position="332"/>
    </location>
</feature>
<feature type="compositionally biased region" description="Basic residues" evidence="1">
    <location>
        <begin position="35"/>
        <end position="45"/>
    </location>
</feature>
<dbReference type="AlphaFoldDB" id="A0AAE0C6W2"/>
<evidence type="ECO:0000313" key="3">
    <source>
        <dbReference type="EMBL" id="KAK3276938.1"/>
    </source>
</evidence>
<feature type="region of interest" description="Disordered" evidence="1">
    <location>
        <begin position="158"/>
        <end position="188"/>
    </location>
</feature>
<evidence type="ECO:0000256" key="1">
    <source>
        <dbReference type="SAM" id="MobiDB-lite"/>
    </source>
</evidence>
<dbReference type="EMBL" id="LGRX02006315">
    <property type="protein sequence ID" value="KAK3276938.1"/>
    <property type="molecule type" value="Genomic_DNA"/>
</dbReference>
<evidence type="ECO:0000313" key="4">
    <source>
        <dbReference type="Proteomes" id="UP001190700"/>
    </source>
</evidence>
<feature type="region of interest" description="Disordered" evidence="1">
    <location>
        <begin position="35"/>
        <end position="60"/>
    </location>
</feature>
<reference evidence="2 4" key="1">
    <citation type="journal article" date="2015" name="Genome Biol. Evol.">
        <title>Comparative Genomics of a Bacterivorous Green Alga Reveals Evolutionary Causalities and Consequences of Phago-Mixotrophic Mode of Nutrition.</title>
        <authorList>
            <person name="Burns J.A."/>
            <person name="Paasch A."/>
            <person name="Narechania A."/>
            <person name="Kim E."/>
        </authorList>
    </citation>
    <scope>NUCLEOTIDE SEQUENCE [LARGE SCALE GENOMIC DNA]</scope>
    <source>
        <strain evidence="2">PLY_AMNH</strain>
    </source>
</reference>
<proteinExistence type="predicted"/>
<dbReference type="Proteomes" id="UP001190700">
    <property type="component" value="Unassembled WGS sequence"/>
</dbReference>
<feature type="compositionally biased region" description="Polar residues" evidence="1">
    <location>
        <begin position="295"/>
        <end position="310"/>
    </location>
</feature>
<dbReference type="EMBL" id="LGRX02028098">
    <property type="protein sequence ID" value="KAK3248427.1"/>
    <property type="molecule type" value="Genomic_DNA"/>
</dbReference>
<comment type="caution">
    <text evidence="2">The sequence shown here is derived from an EMBL/GenBank/DDBJ whole genome shotgun (WGS) entry which is preliminary data.</text>
</comment>
<reference evidence="2" key="2">
    <citation type="submission" date="2023-06" db="EMBL/GenBank/DDBJ databases">
        <title>Long-read-based genome assembly of the green algal bacterivore Cymbomonas tetramitiformis.</title>
        <authorList>
            <person name="Gyaltshen Y."/>
            <person name="Rozenberg A."/>
            <person name="Paasch A."/>
            <person name="Burns J.A."/>
            <person name="Warring S."/>
            <person name="Larson R."/>
            <person name="Maurer-Alcala X."/>
            <person name="Dacks J."/>
            <person name="Kim E."/>
        </authorList>
    </citation>
    <scope>NUCLEOTIDE SEQUENCE</scope>
    <source>
        <strain evidence="2">PLY_AMNH</strain>
    </source>
</reference>
<name>A0AAE0C6W2_9CHLO</name>
<keyword evidence="4" id="KW-1185">Reference proteome</keyword>
<feature type="compositionally biased region" description="Polar residues" evidence="1">
    <location>
        <begin position="47"/>
        <end position="60"/>
    </location>
</feature>
<organism evidence="2 4">
    <name type="scientific">Cymbomonas tetramitiformis</name>
    <dbReference type="NCBI Taxonomy" id="36881"/>
    <lineage>
        <taxon>Eukaryota</taxon>
        <taxon>Viridiplantae</taxon>
        <taxon>Chlorophyta</taxon>
        <taxon>Pyramimonadophyceae</taxon>
        <taxon>Pyramimonadales</taxon>
        <taxon>Pyramimonadaceae</taxon>
        <taxon>Cymbomonas</taxon>
    </lineage>
</organism>
<sequence length="450" mass="49608">MSSKSQREKLVLLQDIDNTDVDSIVPPKKRFRTYVTHKKQKKRPATGKTSSGIAGSCRKTTGVTKNVGRTAGKQAAKKPTASTCKNTLVEGVPRESEDTTEMGKQKAALRGILEIAMSRFPPAPGINVFDAALQRRTRREFPTSWCGGIICQEKKGVCSDGSRKQPASKTLEPVTDEEEEDQYEHVTEGIDPSSLSVGDWVEVESGKPNPWFGQIQEVRPGEEQPVAVRWLARLNASRFPPNLWCWRGGSHFIEVEALREVGLGLFHEVECKLLIEKRGPGKIFCRATGCKGHCQDSTAASDRPSKSQAPKSEPGPSTELLPTSSTEWRPPGETMEWEHNVEAECCTEQMPAPFTYTSKRLYNLTGERGSFVVEDRVIGRCMCKRVANQLCSKVGKKDANKLMRGGGTDGIHLAAGGCATRICQQGTFPSKLYVSDFHGRVNNMLLVQQL</sequence>
<protein>
    <submittedName>
        <fullName evidence="2">Uncharacterized protein</fullName>
    </submittedName>
</protein>
<gene>
    <name evidence="3" type="ORF">CYMTET_15041</name>
    <name evidence="2" type="ORF">CYMTET_42109</name>
</gene>
<accession>A0AAE0C6W2</accession>
<evidence type="ECO:0000313" key="2">
    <source>
        <dbReference type="EMBL" id="KAK3248427.1"/>
    </source>
</evidence>